<evidence type="ECO:0000259" key="10">
    <source>
        <dbReference type="Pfam" id="PF02518"/>
    </source>
</evidence>
<feature type="transmembrane region" description="Helical" evidence="9">
    <location>
        <begin position="46"/>
        <end position="64"/>
    </location>
</feature>
<evidence type="ECO:0000256" key="6">
    <source>
        <dbReference type="ARBA" id="ARBA00022777"/>
    </source>
</evidence>
<feature type="transmembrane region" description="Helical" evidence="9">
    <location>
        <begin position="328"/>
        <end position="350"/>
    </location>
</feature>
<keyword evidence="13" id="KW-1185">Reference proteome</keyword>
<dbReference type="InterPro" id="IPR050482">
    <property type="entry name" value="Sensor_HK_TwoCompSys"/>
</dbReference>
<dbReference type="CDD" id="cd16917">
    <property type="entry name" value="HATPase_UhpB-NarQ-NarX-like"/>
    <property type="match status" value="1"/>
</dbReference>
<keyword evidence="8" id="KW-0902">Two-component regulatory system</keyword>
<name>A0A2T0T6Q2_9PSEU</name>
<dbReference type="AlphaFoldDB" id="A0A2T0T6Q2"/>
<accession>A0A2T0T6Q2</accession>
<dbReference type="Proteomes" id="UP000239494">
    <property type="component" value="Unassembled WGS sequence"/>
</dbReference>
<protein>
    <recommendedName>
        <fullName evidence="2">histidine kinase</fullName>
        <ecNumber evidence="2">2.7.13.3</ecNumber>
    </recommendedName>
</protein>
<sequence length="436" mass="46467">MWAPVLVLSAGLSLSVALTFDGGGWLAVPMAVLGYPAGRRMTSVPLALRVFGAVLCTGLALALWRSPDPFADWLSVLFVEFSASVLPWSLGRYQRLRAEQREHERAAVAEQARLRERERIARDVHDSIGHELALIALHGGALELAADLTDEQKRAAGEVRAGAVRATHRLHDIVQVFGGAASLRPADESIDDLVRRASQAGLRVRLRHVGTAPAWSPMTRQAAHRVVQESLTNATRHAPGAPVTVTIARRDDGTRVEVVNEPAARSDGGTGTGLGLIGLAERVRLAGGRLSAGPRPDGGWAVTAVLADGTGPWRDAGPPDPAPDGRRWIAAPPLGVGLALVVVLAVLQVVTVTRTGLADDRFADLRSGLTRADVDRLLPPDDLGPAPRVLATPPRPEDASCVYYLAGDNLLDLDPDAYQLCFVDDVLVAKNRLERA</sequence>
<dbReference type="GO" id="GO:0005524">
    <property type="term" value="F:ATP binding"/>
    <property type="evidence" value="ECO:0007669"/>
    <property type="project" value="UniProtKB-KW"/>
</dbReference>
<keyword evidence="7" id="KW-0067">ATP-binding</keyword>
<evidence type="ECO:0000256" key="5">
    <source>
        <dbReference type="ARBA" id="ARBA00022741"/>
    </source>
</evidence>
<keyword evidence="9" id="KW-0812">Transmembrane</keyword>
<dbReference type="GO" id="GO:0016020">
    <property type="term" value="C:membrane"/>
    <property type="evidence" value="ECO:0007669"/>
    <property type="project" value="InterPro"/>
</dbReference>
<dbReference type="Gene3D" id="3.30.565.10">
    <property type="entry name" value="Histidine kinase-like ATPase, C-terminal domain"/>
    <property type="match status" value="1"/>
</dbReference>
<evidence type="ECO:0000256" key="8">
    <source>
        <dbReference type="ARBA" id="ARBA00023012"/>
    </source>
</evidence>
<dbReference type="InterPro" id="IPR003594">
    <property type="entry name" value="HATPase_dom"/>
</dbReference>
<keyword evidence="6 12" id="KW-0418">Kinase</keyword>
<evidence type="ECO:0000256" key="9">
    <source>
        <dbReference type="SAM" id="Phobius"/>
    </source>
</evidence>
<organism evidence="12 13">
    <name type="scientific">Umezawaea tangerina</name>
    <dbReference type="NCBI Taxonomy" id="84725"/>
    <lineage>
        <taxon>Bacteria</taxon>
        <taxon>Bacillati</taxon>
        <taxon>Actinomycetota</taxon>
        <taxon>Actinomycetes</taxon>
        <taxon>Pseudonocardiales</taxon>
        <taxon>Pseudonocardiaceae</taxon>
        <taxon>Umezawaea</taxon>
    </lineage>
</organism>
<comment type="caution">
    <text evidence="12">The sequence shown here is derived from an EMBL/GenBank/DDBJ whole genome shotgun (WGS) entry which is preliminary data.</text>
</comment>
<keyword evidence="3" id="KW-0597">Phosphoprotein</keyword>
<dbReference type="SUPFAM" id="SSF55874">
    <property type="entry name" value="ATPase domain of HSP90 chaperone/DNA topoisomerase II/histidine kinase"/>
    <property type="match status" value="1"/>
</dbReference>
<dbReference type="EC" id="2.7.13.3" evidence="2"/>
<evidence type="ECO:0000256" key="7">
    <source>
        <dbReference type="ARBA" id="ARBA00022840"/>
    </source>
</evidence>
<keyword evidence="5" id="KW-0547">Nucleotide-binding</keyword>
<evidence type="ECO:0000256" key="2">
    <source>
        <dbReference type="ARBA" id="ARBA00012438"/>
    </source>
</evidence>
<feature type="domain" description="Signal transduction histidine kinase subgroup 3 dimerisation and phosphoacceptor" evidence="11">
    <location>
        <begin position="116"/>
        <end position="177"/>
    </location>
</feature>
<evidence type="ECO:0000313" key="12">
    <source>
        <dbReference type="EMBL" id="PRY41349.1"/>
    </source>
</evidence>
<dbReference type="Pfam" id="PF07730">
    <property type="entry name" value="HisKA_3"/>
    <property type="match status" value="1"/>
</dbReference>
<gene>
    <name evidence="12" type="ORF">CLV43_105107</name>
</gene>
<evidence type="ECO:0000313" key="13">
    <source>
        <dbReference type="Proteomes" id="UP000239494"/>
    </source>
</evidence>
<keyword evidence="9" id="KW-1133">Transmembrane helix</keyword>
<evidence type="ECO:0000256" key="1">
    <source>
        <dbReference type="ARBA" id="ARBA00000085"/>
    </source>
</evidence>
<dbReference type="GO" id="GO:0000155">
    <property type="term" value="F:phosphorelay sensor kinase activity"/>
    <property type="evidence" value="ECO:0007669"/>
    <property type="project" value="InterPro"/>
</dbReference>
<dbReference type="GO" id="GO:0046983">
    <property type="term" value="F:protein dimerization activity"/>
    <property type="evidence" value="ECO:0007669"/>
    <property type="project" value="InterPro"/>
</dbReference>
<dbReference type="PANTHER" id="PTHR24421">
    <property type="entry name" value="NITRATE/NITRITE SENSOR PROTEIN NARX-RELATED"/>
    <property type="match status" value="1"/>
</dbReference>
<feature type="domain" description="Histidine kinase/HSP90-like ATPase" evidence="10">
    <location>
        <begin position="221"/>
        <end position="306"/>
    </location>
</feature>
<feature type="transmembrane region" description="Helical" evidence="9">
    <location>
        <begin position="6"/>
        <end position="34"/>
    </location>
</feature>
<evidence type="ECO:0000256" key="4">
    <source>
        <dbReference type="ARBA" id="ARBA00022679"/>
    </source>
</evidence>
<evidence type="ECO:0000256" key="3">
    <source>
        <dbReference type="ARBA" id="ARBA00022553"/>
    </source>
</evidence>
<dbReference type="PANTHER" id="PTHR24421:SF10">
    <property type="entry name" value="NITRATE_NITRITE SENSOR PROTEIN NARQ"/>
    <property type="match status" value="1"/>
</dbReference>
<keyword evidence="4" id="KW-0808">Transferase</keyword>
<comment type="catalytic activity">
    <reaction evidence="1">
        <text>ATP + protein L-histidine = ADP + protein N-phospho-L-histidine.</text>
        <dbReference type="EC" id="2.7.13.3"/>
    </reaction>
</comment>
<keyword evidence="9" id="KW-0472">Membrane</keyword>
<dbReference type="EMBL" id="PVTF01000005">
    <property type="protein sequence ID" value="PRY41349.1"/>
    <property type="molecule type" value="Genomic_DNA"/>
</dbReference>
<dbReference type="Pfam" id="PF02518">
    <property type="entry name" value="HATPase_c"/>
    <property type="match status" value="1"/>
</dbReference>
<evidence type="ECO:0000259" key="11">
    <source>
        <dbReference type="Pfam" id="PF07730"/>
    </source>
</evidence>
<dbReference type="InterPro" id="IPR036890">
    <property type="entry name" value="HATPase_C_sf"/>
</dbReference>
<proteinExistence type="predicted"/>
<reference evidence="12 13" key="1">
    <citation type="submission" date="2018-03" db="EMBL/GenBank/DDBJ databases">
        <title>Genomic Encyclopedia of Archaeal and Bacterial Type Strains, Phase II (KMG-II): from individual species to whole genera.</title>
        <authorList>
            <person name="Goeker M."/>
        </authorList>
    </citation>
    <scope>NUCLEOTIDE SEQUENCE [LARGE SCALE GENOMIC DNA]</scope>
    <source>
        <strain evidence="12 13">DSM 44720</strain>
    </source>
</reference>
<feature type="transmembrane region" description="Helical" evidence="9">
    <location>
        <begin position="70"/>
        <end position="91"/>
    </location>
</feature>
<dbReference type="Gene3D" id="1.20.5.1930">
    <property type="match status" value="1"/>
</dbReference>
<dbReference type="InterPro" id="IPR011712">
    <property type="entry name" value="Sig_transdc_His_kin_sub3_dim/P"/>
</dbReference>